<feature type="transmembrane region" description="Helical" evidence="8">
    <location>
        <begin position="160"/>
        <end position="180"/>
    </location>
</feature>
<feature type="domain" description="4Fe-4S ferredoxin-type" evidence="9">
    <location>
        <begin position="238"/>
        <end position="267"/>
    </location>
</feature>
<name>A0A919WFN6_9BACI</name>
<dbReference type="PROSITE" id="PS51379">
    <property type="entry name" value="4FE4S_FER_2"/>
    <property type="match status" value="2"/>
</dbReference>
<dbReference type="InterPro" id="IPR011886">
    <property type="entry name" value="NapH_MauN"/>
</dbReference>
<keyword evidence="11" id="KW-1185">Reference proteome</keyword>
<dbReference type="OrthoDB" id="9806398at2"/>
<keyword evidence="6" id="KW-0408">Iron</keyword>
<accession>A0A919WFN6</accession>
<evidence type="ECO:0000256" key="7">
    <source>
        <dbReference type="ARBA" id="ARBA00023014"/>
    </source>
</evidence>
<gene>
    <name evidence="10" type="ORF">J27TS8_10990</name>
</gene>
<dbReference type="AlphaFoldDB" id="A0A919WFN6"/>
<evidence type="ECO:0000256" key="4">
    <source>
        <dbReference type="ARBA" id="ARBA00022737"/>
    </source>
</evidence>
<keyword evidence="4" id="KW-0677">Repeat</keyword>
<dbReference type="PANTHER" id="PTHR30176">
    <property type="entry name" value="FERREDOXIN-TYPE PROTEIN NAPH"/>
    <property type="match status" value="1"/>
</dbReference>
<evidence type="ECO:0000256" key="6">
    <source>
        <dbReference type="ARBA" id="ARBA00023004"/>
    </source>
</evidence>
<keyword evidence="5" id="KW-0249">Electron transport</keyword>
<evidence type="ECO:0000313" key="11">
    <source>
        <dbReference type="Proteomes" id="UP000682111"/>
    </source>
</evidence>
<keyword evidence="3" id="KW-0479">Metal-binding</keyword>
<feature type="transmembrane region" description="Helical" evidence="8">
    <location>
        <begin position="129"/>
        <end position="154"/>
    </location>
</feature>
<organism evidence="10 11">
    <name type="scientific">Robertmurraya siralis</name>
    <dbReference type="NCBI Taxonomy" id="77777"/>
    <lineage>
        <taxon>Bacteria</taxon>
        <taxon>Bacillati</taxon>
        <taxon>Bacillota</taxon>
        <taxon>Bacilli</taxon>
        <taxon>Bacillales</taxon>
        <taxon>Bacillaceae</taxon>
        <taxon>Robertmurraya</taxon>
    </lineage>
</organism>
<dbReference type="InterPro" id="IPR051684">
    <property type="entry name" value="Electron_Trans/Redox"/>
</dbReference>
<dbReference type="PANTHER" id="PTHR30176:SF3">
    <property type="entry name" value="FERREDOXIN-TYPE PROTEIN NAPH"/>
    <property type="match status" value="1"/>
</dbReference>
<feature type="transmembrane region" description="Helical" evidence="8">
    <location>
        <begin position="17"/>
        <end position="33"/>
    </location>
</feature>
<dbReference type="GO" id="GO:0005886">
    <property type="term" value="C:plasma membrane"/>
    <property type="evidence" value="ECO:0007669"/>
    <property type="project" value="TreeGrafter"/>
</dbReference>
<dbReference type="PROSITE" id="PS00198">
    <property type="entry name" value="4FE4S_FER_1"/>
    <property type="match status" value="1"/>
</dbReference>
<feature type="transmembrane region" description="Helical" evidence="8">
    <location>
        <begin position="72"/>
        <end position="89"/>
    </location>
</feature>
<keyword evidence="8" id="KW-1133">Transmembrane helix</keyword>
<feature type="domain" description="4Fe-4S ferredoxin-type" evidence="9">
    <location>
        <begin position="205"/>
        <end position="234"/>
    </location>
</feature>
<keyword evidence="8" id="KW-0472">Membrane</keyword>
<evidence type="ECO:0000256" key="5">
    <source>
        <dbReference type="ARBA" id="ARBA00022982"/>
    </source>
</evidence>
<dbReference type="RefSeq" id="WP_095306201.1">
    <property type="nucleotide sequence ID" value="NZ_BORC01000001.1"/>
</dbReference>
<sequence length="289" mass="33349">MVKRPKVIRKWTLARRFVQWGILFIFLTPLFFVKVESDNFFFGSLASSSFFGITLTDPFAALQILFASREISFVYLGGALLIFLFYLFVRGRVFCSWICPLNTLLELTDKIRNFFKLPDQHFERQHKKYYALAVLLLSFFIGVPVFELISPIGFTMRNLLFTFGIGLWLIVAIVLFELFISKRGWCRYFCPLGGFYQSIGKVGTFQVKFNHDLCVGCTKCRSVCFADPDILEPAINRENEYVRAGDCSLCGACVDNCPFGALKITVREKPGVINHFHKINFEKKYPFNR</sequence>
<evidence type="ECO:0000256" key="1">
    <source>
        <dbReference type="ARBA" id="ARBA00022448"/>
    </source>
</evidence>
<proteinExistence type="predicted"/>
<dbReference type="GO" id="GO:0051539">
    <property type="term" value="F:4 iron, 4 sulfur cluster binding"/>
    <property type="evidence" value="ECO:0007669"/>
    <property type="project" value="UniProtKB-KW"/>
</dbReference>
<dbReference type="InterPro" id="IPR017900">
    <property type="entry name" value="4Fe4S_Fe_S_CS"/>
</dbReference>
<evidence type="ECO:0000313" key="10">
    <source>
        <dbReference type="EMBL" id="GIN61106.1"/>
    </source>
</evidence>
<keyword evidence="8" id="KW-0812">Transmembrane</keyword>
<keyword evidence="7" id="KW-0411">Iron-sulfur</keyword>
<dbReference type="Proteomes" id="UP000682111">
    <property type="component" value="Unassembled WGS sequence"/>
</dbReference>
<dbReference type="EMBL" id="BORC01000001">
    <property type="protein sequence ID" value="GIN61106.1"/>
    <property type="molecule type" value="Genomic_DNA"/>
</dbReference>
<evidence type="ECO:0000256" key="2">
    <source>
        <dbReference type="ARBA" id="ARBA00022485"/>
    </source>
</evidence>
<evidence type="ECO:0000256" key="8">
    <source>
        <dbReference type="SAM" id="Phobius"/>
    </source>
</evidence>
<protein>
    <recommendedName>
        <fullName evidence="9">4Fe-4S ferredoxin-type domain-containing protein</fullName>
    </recommendedName>
</protein>
<evidence type="ECO:0000256" key="3">
    <source>
        <dbReference type="ARBA" id="ARBA00022723"/>
    </source>
</evidence>
<keyword evidence="1" id="KW-0813">Transport</keyword>
<dbReference type="Pfam" id="PF12801">
    <property type="entry name" value="Fer4_5"/>
    <property type="match status" value="2"/>
</dbReference>
<dbReference type="Gene3D" id="3.30.70.20">
    <property type="match status" value="1"/>
</dbReference>
<reference evidence="10" key="1">
    <citation type="submission" date="2021-03" db="EMBL/GenBank/DDBJ databases">
        <title>Antimicrobial resistance genes in bacteria isolated from Japanese honey, and their potential for conferring macrolide and lincosamide resistance in the American foulbrood pathogen Paenibacillus larvae.</title>
        <authorList>
            <person name="Okamoto M."/>
            <person name="Kumagai M."/>
            <person name="Kanamori H."/>
            <person name="Takamatsu D."/>
        </authorList>
    </citation>
    <scope>NUCLEOTIDE SEQUENCE</scope>
    <source>
        <strain evidence="10">J27TS8</strain>
    </source>
</reference>
<keyword evidence="2" id="KW-0004">4Fe-4S</keyword>
<comment type="caution">
    <text evidence="10">The sequence shown here is derived from an EMBL/GenBank/DDBJ whole genome shotgun (WGS) entry which is preliminary data.</text>
</comment>
<dbReference type="GO" id="GO:0046872">
    <property type="term" value="F:metal ion binding"/>
    <property type="evidence" value="ECO:0007669"/>
    <property type="project" value="UniProtKB-KW"/>
</dbReference>
<dbReference type="Pfam" id="PF00037">
    <property type="entry name" value="Fer4"/>
    <property type="match status" value="1"/>
</dbReference>
<dbReference type="SUPFAM" id="SSF54862">
    <property type="entry name" value="4Fe-4S ferredoxins"/>
    <property type="match status" value="1"/>
</dbReference>
<dbReference type="NCBIfam" id="TIGR02163">
    <property type="entry name" value="napH"/>
    <property type="match status" value="1"/>
</dbReference>
<evidence type="ECO:0000259" key="9">
    <source>
        <dbReference type="PROSITE" id="PS51379"/>
    </source>
</evidence>
<dbReference type="InterPro" id="IPR017896">
    <property type="entry name" value="4Fe4S_Fe-S-bd"/>
</dbReference>